<keyword evidence="2" id="KW-1185">Reference proteome</keyword>
<dbReference type="Proteomes" id="UP001525890">
    <property type="component" value="Unassembled WGS sequence"/>
</dbReference>
<protein>
    <submittedName>
        <fullName evidence="1">Uncharacterized protein</fullName>
    </submittedName>
</protein>
<name>A0ABT2MK27_9CYAN</name>
<proteinExistence type="predicted"/>
<accession>A0ABT2MK27</accession>
<comment type="caution">
    <text evidence="1">The sequence shown here is derived from an EMBL/GenBank/DDBJ whole genome shotgun (WGS) entry which is preliminary data.</text>
</comment>
<sequence length="54" mass="5654">MNPLAVVASPEKKQVGSGGAMAWLARTERAESDSGDRIVGIQQAESVRGDKPMA</sequence>
<dbReference type="RefSeq" id="WP_368004817.1">
    <property type="nucleotide sequence ID" value="NZ_JAMXFF010000002.1"/>
</dbReference>
<dbReference type="EMBL" id="JAMXFF010000002">
    <property type="protein sequence ID" value="MCT7965097.1"/>
    <property type="molecule type" value="Genomic_DNA"/>
</dbReference>
<reference evidence="1 2" key="1">
    <citation type="journal article" date="2022" name="Front. Microbiol.">
        <title>High genomic differentiation and limited gene flow indicate recent cryptic speciation within the genus Laspinema (cyanobacteria).</title>
        <authorList>
            <person name="Stanojkovic A."/>
            <person name="Skoupy S."/>
            <person name="Skaloud P."/>
            <person name="Dvorak P."/>
        </authorList>
    </citation>
    <scope>NUCLEOTIDE SEQUENCE [LARGE SCALE GENOMIC DNA]</scope>
    <source>
        <strain evidence="1 2">D2a</strain>
    </source>
</reference>
<organism evidence="1 2">
    <name type="scientific">Laspinema palackyanum D2a</name>
    <dbReference type="NCBI Taxonomy" id="2953684"/>
    <lineage>
        <taxon>Bacteria</taxon>
        <taxon>Bacillati</taxon>
        <taxon>Cyanobacteriota</taxon>
        <taxon>Cyanophyceae</taxon>
        <taxon>Oscillatoriophycideae</taxon>
        <taxon>Oscillatoriales</taxon>
        <taxon>Laspinemataceae</taxon>
        <taxon>Laspinema</taxon>
        <taxon>Laspinema palackyanum</taxon>
    </lineage>
</organism>
<evidence type="ECO:0000313" key="1">
    <source>
        <dbReference type="EMBL" id="MCT7965097.1"/>
    </source>
</evidence>
<evidence type="ECO:0000313" key="2">
    <source>
        <dbReference type="Proteomes" id="UP001525890"/>
    </source>
</evidence>
<gene>
    <name evidence="1" type="ORF">NG799_01960</name>
</gene>